<feature type="non-terminal residue" evidence="1">
    <location>
        <position position="1"/>
    </location>
</feature>
<comment type="caution">
    <text evidence="1">The sequence shown here is derived from an EMBL/GenBank/DDBJ whole genome shotgun (WGS) entry which is preliminary data.</text>
</comment>
<proteinExistence type="predicted"/>
<name>A0A5C6M4A8_9PLAN</name>
<dbReference type="Proteomes" id="UP000321083">
    <property type="component" value="Unassembled WGS sequence"/>
</dbReference>
<evidence type="ECO:0000313" key="2">
    <source>
        <dbReference type="Proteomes" id="UP000321083"/>
    </source>
</evidence>
<dbReference type="EMBL" id="SRHE01000284">
    <property type="protein sequence ID" value="TWW09408.1"/>
    <property type="molecule type" value="Genomic_DNA"/>
</dbReference>
<organism evidence="1 2">
    <name type="scientific">Planctomyces bekefii</name>
    <dbReference type="NCBI Taxonomy" id="1653850"/>
    <lineage>
        <taxon>Bacteria</taxon>
        <taxon>Pseudomonadati</taxon>
        <taxon>Planctomycetota</taxon>
        <taxon>Planctomycetia</taxon>
        <taxon>Planctomycetales</taxon>
        <taxon>Planctomycetaceae</taxon>
        <taxon>Planctomyces</taxon>
    </lineage>
</organism>
<reference evidence="1 2" key="1">
    <citation type="submission" date="2019-08" db="EMBL/GenBank/DDBJ databases">
        <title>100 year-old enigma solved: identification of Planctomyces bekefii, the type genus and species of the phylum Planctomycetes.</title>
        <authorList>
            <person name="Svetlana D.N."/>
            <person name="Overmann J."/>
        </authorList>
    </citation>
    <scope>NUCLEOTIDE SEQUENCE [LARGE SCALE GENOMIC DNA]</scope>
    <source>
        <strain evidence="1">Phe10_nw2017</strain>
    </source>
</reference>
<keyword evidence="2" id="KW-1185">Reference proteome</keyword>
<gene>
    <name evidence="1" type="ORF">E3A20_14660</name>
</gene>
<accession>A0A5C6M4A8</accession>
<evidence type="ECO:0000313" key="1">
    <source>
        <dbReference type="EMBL" id="TWW09408.1"/>
    </source>
</evidence>
<reference evidence="1 2" key="2">
    <citation type="submission" date="2019-08" db="EMBL/GenBank/DDBJ databases">
        <authorList>
            <person name="Henke P."/>
        </authorList>
    </citation>
    <scope>NUCLEOTIDE SEQUENCE [LARGE SCALE GENOMIC DNA]</scope>
    <source>
        <strain evidence="1">Phe10_nw2017</strain>
    </source>
</reference>
<sequence>PAERLAPITQECNELIAILTSIVKKTRDQGRA</sequence>
<protein>
    <submittedName>
        <fullName evidence="1">Uncharacterized protein</fullName>
    </submittedName>
</protein>
<dbReference type="AlphaFoldDB" id="A0A5C6M4A8"/>